<accession>R1G5Y0</accession>
<gene>
    <name evidence="2" type="ORF">H480_19128</name>
</gene>
<dbReference type="PATRIC" id="fig|1292037.4.peg.3644"/>
<dbReference type="RefSeq" id="WP_003087048.1">
    <property type="nucleotide sequence ID" value="NZ_AOUO01000254.1"/>
</dbReference>
<dbReference type="EMBL" id="AOUO01000254">
    <property type="protein sequence ID" value="EOD66867.1"/>
    <property type="molecule type" value="Genomic_DNA"/>
</dbReference>
<dbReference type="eggNOG" id="ENOG502ZA3S">
    <property type="taxonomic scope" value="Bacteria"/>
</dbReference>
<name>R1G5Y0_9PSEU</name>
<evidence type="ECO:0000313" key="3">
    <source>
        <dbReference type="Proteomes" id="UP000014139"/>
    </source>
</evidence>
<protein>
    <submittedName>
        <fullName evidence="2">Uncharacterized protein</fullName>
    </submittedName>
</protein>
<comment type="caution">
    <text evidence="2">The sequence shown here is derived from an EMBL/GenBank/DDBJ whole genome shotgun (WGS) entry which is preliminary data.</text>
</comment>
<feature type="compositionally biased region" description="Low complexity" evidence="1">
    <location>
        <begin position="13"/>
        <end position="27"/>
    </location>
</feature>
<proteinExistence type="predicted"/>
<dbReference type="Proteomes" id="UP000014139">
    <property type="component" value="Unassembled WGS sequence"/>
</dbReference>
<evidence type="ECO:0000256" key="1">
    <source>
        <dbReference type="SAM" id="MobiDB-lite"/>
    </source>
</evidence>
<organism evidence="2 3">
    <name type="scientific">Amycolatopsis vancoresmycina DSM 44592</name>
    <dbReference type="NCBI Taxonomy" id="1292037"/>
    <lineage>
        <taxon>Bacteria</taxon>
        <taxon>Bacillati</taxon>
        <taxon>Actinomycetota</taxon>
        <taxon>Actinomycetes</taxon>
        <taxon>Pseudonocardiales</taxon>
        <taxon>Pseudonocardiaceae</taxon>
        <taxon>Amycolatopsis</taxon>
    </lineage>
</organism>
<dbReference type="AlphaFoldDB" id="R1G5Y0"/>
<feature type="region of interest" description="Disordered" evidence="1">
    <location>
        <begin position="1"/>
        <end position="62"/>
    </location>
</feature>
<reference evidence="2 3" key="1">
    <citation type="submission" date="2013-02" db="EMBL/GenBank/DDBJ databases">
        <title>Draft genome sequence of Amycolatopsis vancoresmycina strain DSM 44592T.</title>
        <authorList>
            <person name="Kumar S."/>
            <person name="Kaur N."/>
            <person name="Kaur C."/>
            <person name="Raghava G.P.S."/>
            <person name="Mayilraj S."/>
        </authorList>
    </citation>
    <scope>NUCLEOTIDE SEQUENCE [LARGE SCALE GENOMIC DNA]</scope>
    <source>
        <strain evidence="2 3">DSM 44592</strain>
    </source>
</reference>
<evidence type="ECO:0000313" key="2">
    <source>
        <dbReference type="EMBL" id="EOD66867.1"/>
    </source>
</evidence>
<keyword evidence="3" id="KW-1185">Reference proteome</keyword>
<sequence length="133" mass="14206">MPPEQPNEPTSQGGYEVTEQTGVTVEELPGPGAKPTTHEDQADDDGGEQLPSSDGPKPKRDRLNEFGALLKDGHGLSREDGLAVVSMMLDQPITALSQLSAAEVEYLFRQVGSRSKDEFAGMVERARRIAAGG</sequence>